<accession>A0A7W7SLM0</accession>
<gene>
    <name evidence="1" type="ORF">FHR38_000791</name>
</gene>
<evidence type="ECO:0000313" key="1">
    <source>
        <dbReference type="EMBL" id="MBB4957058.1"/>
    </source>
</evidence>
<protein>
    <submittedName>
        <fullName evidence="1">Uncharacterized protein</fullName>
    </submittedName>
</protein>
<dbReference type="Proteomes" id="UP000578819">
    <property type="component" value="Unassembled WGS sequence"/>
</dbReference>
<reference evidence="1 2" key="1">
    <citation type="submission" date="2020-08" db="EMBL/GenBank/DDBJ databases">
        <title>Sequencing the genomes of 1000 actinobacteria strains.</title>
        <authorList>
            <person name="Klenk H.-P."/>
        </authorList>
    </citation>
    <scope>NUCLEOTIDE SEQUENCE [LARGE SCALE GENOMIC DNA]</scope>
    <source>
        <strain evidence="1 2">DSM 45886</strain>
    </source>
</reference>
<organism evidence="1 2">
    <name type="scientific">Micromonospora polyrhachis</name>
    <dbReference type="NCBI Taxonomy" id="1282883"/>
    <lineage>
        <taxon>Bacteria</taxon>
        <taxon>Bacillati</taxon>
        <taxon>Actinomycetota</taxon>
        <taxon>Actinomycetes</taxon>
        <taxon>Micromonosporales</taxon>
        <taxon>Micromonosporaceae</taxon>
        <taxon>Micromonospora</taxon>
    </lineage>
</organism>
<name>A0A7W7SLM0_9ACTN</name>
<proteinExistence type="predicted"/>
<sequence>MGSSVVTFRSDLPMVDMVRSVPDTPHRWIVWPAWQYRVCAPVVEQEELNLFQHAVLQLCQIGVRQSDRIAAALRLHPALVDVVVGELTRFDYLDGIRRPTTAGQEALVTGEVDPQDTQVAYVFQDVFTQTLWPGAEVNPRYADVAWDQGGPFLHSGSKGRPGPPRRLTAVALPARPVPQPPDALAILEAVRRRKPRRAGGGRPPRAIRRVSIVDAEPTLVWLSTCLYVGSHGEEETWQARDPFAGRPSPMLRGFVLARVDHDDGIRQVLGELTGGPAEKRAVNLYQSDLLVRRDVAARLELEFGLRATDDPELCGLLVAVETAYLRSGGGHGRAANEHTVTYAARTIELLLRRMVATYQPAGPVLAELGVNNSLRQQVVVDICHDLSLGSPGRLRALPWHQISRAFAGDHVNRNVLLAAAVLGVLRIDVDHPLTSFGPRRPGFADDWDRLGDLRNDGSHAAISNPSADEVEWSRDLAHEMVRAYLRSVSDPARETAG</sequence>
<keyword evidence="2" id="KW-1185">Reference proteome</keyword>
<comment type="caution">
    <text evidence="1">The sequence shown here is derived from an EMBL/GenBank/DDBJ whole genome shotgun (WGS) entry which is preliminary data.</text>
</comment>
<dbReference type="AlphaFoldDB" id="A0A7W7SLM0"/>
<dbReference type="RefSeq" id="WP_184532826.1">
    <property type="nucleotide sequence ID" value="NZ_JACHJW010000001.1"/>
</dbReference>
<evidence type="ECO:0000313" key="2">
    <source>
        <dbReference type="Proteomes" id="UP000578819"/>
    </source>
</evidence>
<dbReference type="EMBL" id="JACHJW010000001">
    <property type="protein sequence ID" value="MBB4957058.1"/>
    <property type="molecule type" value="Genomic_DNA"/>
</dbReference>